<dbReference type="Proteomes" id="UP000814243">
    <property type="component" value="Unassembled WGS sequence"/>
</dbReference>
<gene>
    <name evidence="2" type="ORF">HF086_011876</name>
</gene>
<evidence type="ECO:0000313" key="3">
    <source>
        <dbReference type="Proteomes" id="UP000814243"/>
    </source>
</evidence>
<evidence type="ECO:0000256" key="1">
    <source>
        <dbReference type="SAM" id="MobiDB-lite"/>
    </source>
</evidence>
<name>A0A922M9A6_SPOEX</name>
<accession>A0A922M9A6</accession>
<protein>
    <submittedName>
        <fullName evidence="2">Uncharacterized protein</fullName>
    </submittedName>
</protein>
<feature type="compositionally biased region" description="Basic and acidic residues" evidence="1">
    <location>
        <begin position="10"/>
        <end position="27"/>
    </location>
</feature>
<sequence>MPDLPASLQEHMREYAARDGSRPDPGYREPPPPATRAAPTAPPPPADPGKRDGLHAVAGPVRTSLVVSAL</sequence>
<dbReference type="AlphaFoldDB" id="A0A922M9A6"/>
<proteinExistence type="predicted"/>
<reference evidence="2" key="1">
    <citation type="journal article" date="2021" name="G3 (Bethesda)">
        <title>Genome and transcriptome analysis of the beet armyworm Spodoptera exigua reveals targets for pest control. .</title>
        <authorList>
            <person name="Simon S."/>
            <person name="Breeschoten T."/>
            <person name="Jansen H.J."/>
            <person name="Dirks R.P."/>
            <person name="Schranz M.E."/>
            <person name="Ros V.I.D."/>
        </authorList>
    </citation>
    <scope>NUCLEOTIDE SEQUENCE</scope>
    <source>
        <strain evidence="2">TB_SE_WUR_2020</strain>
    </source>
</reference>
<dbReference type="EMBL" id="JACEFF010000714">
    <property type="protein sequence ID" value="KAH9632376.1"/>
    <property type="molecule type" value="Genomic_DNA"/>
</dbReference>
<comment type="caution">
    <text evidence="2">The sequence shown here is derived from an EMBL/GenBank/DDBJ whole genome shotgun (WGS) entry which is preliminary data.</text>
</comment>
<evidence type="ECO:0000313" key="2">
    <source>
        <dbReference type="EMBL" id="KAH9632376.1"/>
    </source>
</evidence>
<organism evidence="2 3">
    <name type="scientific">Spodoptera exigua</name>
    <name type="common">Beet armyworm</name>
    <name type="synonym">Noctua fulgens</name>
    <dbReference type="NCBI Taxonomy" id="7107"/>
    <lineage>
        <taxon>Eukaryota</taxon>
        <taxon>Metazoa</taxon>
        <taxon>Ecdysozoa</taxon>
        <taxon>Arthropoda</taxon>
        <taxon>Hexapoda</taxon>
        <taxon>Insecta</taxon>
        <taxon>Pterygota</taxon>
        <taxon>Neoptera</taxon>
        <taxon>Endopterygota</taxon>
        <taxon>Lepidoptera</taxon>
        <taxon>Glossata</taxon>
        <taxon>Ditrysia</taxon>
        <taxon>Noctuoidea</taxon>
        <taxon>Noctuidae</taxon>
        <taxon>Amphipyrinae</taxon>
        <taxon>Spodoptera</taxon>
    </lineage>
</organism>
<feature type="region of interest" description="Disordered" evidence="1">
    <location>
        <begin position="1"/>
        <end position="55"/>
    </location>
</feature>
<feature type="compositionally biased region" description="Pro residues" evidence="1">
    <location>
        <begin position="28"/>
        <end position="47"/>
    </location>
</feature>